<reference evidence="1 2" key="1">
    <citation type="submission" date="2022-08" db="EMBL/GenBank/DDBJ databases">
        <title>Taxonomy of Curtobacterium flaccumfaciens.</title>
        <authorList>
            <person name="Osdaghi E."/>
            <person name="Taghavi S.M."/>
            <person name="Hamidizade M."/>
            <person name="Abachi H."/>
            <person name="Fazliarab A."/>
            <person name="Baeyen S."/>
            <person name="Portier P."/>
            <person name="Van Vaerenbergh J."/>
            <person name="Jacques M.-A."/>
        </authorList>
    </citation>
    <scope>NUCLEOTIDE SEQUENCE [LARGE SCALE GENOMIC DNA]</scope>
    <source>
        <strain evidence="1 2">LMG8786T</strain>
    </source>
</reference>
<proteinExistence type="predicted"/>
<comment type="caution">
    <text evidence="1">The sequence shown here is derived from an EMBL/GenBank/DDBJ whole genome shotgun (WGS) entry which is preliminary data.</text>
</comment>
<dbReference type="GeneID" id="95325224"/>
<evidence type="ECO:0000313" key="2">
    <source>
        <dbReference type="Proteomes" id="UP001652264"/>
    </source>
</evidence>
<sequence>MKSKKIRRRLDEAVGADHVVRVVRRTERESRYSGFVLRVGAKWVLMAPLADGGAFDGLIAIRLREVHSVRRDTTFAARAARLRPEWPPSSLVPAGIDLDTTAGVLRTIAAEGELIGIQTDQRLDALWIGLLHEVTRRWVYLHEVRPDASWRDVPLGYRLGRIDTVETGGQYLRGLRTVAGRGPSA</sequence>
<gene>
    <name evidence="1" type="ORF">NYQ28_15860</name>
</gene>
<dbReference type="EMBL" id="JANVAD010000010">
    <property type="protein sequence ID" value="MCS6524044.1"/>
    <property type="molecule type" value="Genomic_DNA"/>
</dbReference>
<accession>A0ABT2HL97</accession>
<protein>
    <submittedName>
        <fullName evidence="1">Uncharacterized protein</fullName>
    </submittedName>
</protein>
<evidence type="ECO:0000313" key="1">
    <source>
        <dbReference type="EMBL" id="MCS6524044.1"/>
    </source>
</evidence>
<organism evidence="1 2">
    <name type="scientific">Curtobacterium citreum</name>
    <dbReference type="NCBI Taxonomy" id="2036"/>
    <lineage>
        <taxon>Bacteria</taxon>
        <taxon>Bacillati</taxon>
        <taxon>Actinomycetota</taxon>
        <taxon>Actinomycetes</taxon>
        <taxon>Micrococcales</taxon>
        <taxon>Microbacteriaceae</taxon>
        <taxon>Curtobacterium</taxon>
    </lineage>
</organism>
<dbReference type="RefSeq" id="WP_141862768.1">
    <property type="nucleotide sequence ID" value="NZ_BMNV01000012.1"/>
</dbReference>
<dbReference type="Proteomes" id="UP001652264">
    <property type="component" value="Unassembled WGS sequence"/>
</dbReference>
<name>A0ABT2HL97_9MICO</name>
<keyword evidence="2" id="KW-1185">Reference proteome</keyword>